<keyword evidence="2" id="KW-0812">Transmembrane</keyword>
<feature type="compositionally biased region" description="Basic and acidic residues" evidence="1">
    <location>
        <begin position="77"/>
        <end position="89"/>
    </location>
</feature>
<organism evidence="3 4">
    <name type="scientific">Rubroshorea leprosula</name>
    <dbReference type="NCBI Taxonomy" id="152421"/>
    <lineage>
        <taxon>Eukaryota</taxon>
        <taxon>Viridiplantae</taxon>
        <taxon>Streptophyta</taxon>
        <taxon>Embryophyta</taxon>
        <taxon>Tracheophyta</taxon>
        <taxon>Spermatophyta</taxon>
        <taxon>Magnoliopsida</taxon>
        <taxon>eudicotyledons</taxon>
        <taxon>Gunneridae</taxon>
        <taxon>Pentapetalae</taxon>
        <taxon>rosids</taxon>
        <taxon>malvids</taxon>
        <taxon>Malvales</taxon>
        <taxon>Dipterocarpaceae</taxon>
        <taxon>Rubroshorea</taxon>
    </lineage>
</organism>
<accession>A0AAV5K0J8</accession>
<feature type="transmembrane region" description="Helical" evidence="2">
    <location>
        <begin position="36"/>
        <end position="52"/>
    </location>
</feature>
<keyword evidence="2" id="KW-1133">Transmembrane helix</keyword>
<feature type="compositionally biased region" description="Basic and acidic residues" evidence="1">
    <location>
        <begin position="136"/>
        <end position="147"/>
    </location>
</feature>
<comment type="caution">
    <text evidence="3">The sequence shown here is derived from an EMBL/GenBank/DDBJ whole genome shotgun (WGS) entry which is preliminary data.</text>
</comment>
<evidence type="ECO:0000313" key="4">
    <source>
        <dbReference type="Proteomes" id="UP001054252"/>
    </source>
</evidence>
<evidence type="ECO:0000256" key="2">
    <source>
        <dbReference type="SAM" id="Phobius"/>
    </source>
</evidence>
<name>A0AAV5K0J8_9ROSI</name>
<feature type="region of interest" description="Disordered" evidence="1">
    <location>
        <begin position="129"/>
        <end position="154"/>
    </location>
</feature>
<feature type="region of interest" description="Disordered" evidence="1">
    <location>
        <begin position="70"/>
        <end position="91"/>
    </location>
</feature>
<protein>
    <recommendedName>
        <fullName evidence="5">Transmembrane protein</fullName>
    </recommendedName>
</protein>
<evidence type="ECO:0008006" key="5">
    <source>
        <dbReference type="Google" id="ProtNLM"/>
    </source>
</evidence>
<dbReference type="EMBL" id="BPVZ01000050">
    <property type="protein sequence ID" value="GKV18283.1"/>
    <property type="molecule type" value="Genomic_DNA"/>
</dbReference>
<evidence type="ECO:0000313" key="3">
    <source>
        <dbReference type="EMBL" id="GKV18283.1"/>
    </source>
</evidence>
<reference evidence="3 4" key="1">
    <citation type="journal article" date="2021" name="Commun. Biol.">
        <title>The genome of Shorea leprosula (Dipterocarpaceae) highlights the ecological relevance of drought in aseasonal tropical rainforests.</title>
        <authorList>
            <person name="Ng K.K.S."/>
            <person name="Kobayashi M.J."/>
            <person name="Fawcett J.A."/>
            <person name="Hatakeyama M."/>
            <person name="Paape T."/>
            <person name="Ng C.H."/>
            <person name="Ang C.C."/>
            <person name="Tnah L.H."/>
            <person name="Lee C.T."/>
            <person name="Nishiyama T."/>
            <person name="Sese J."/>
            <person name="O'Brien M.J."/>
            <person name="Copetti D."/>
            <person name="Mohd Noor M.I."/>
            <person name="Ong R.C."/>
            <person name="Putra M."/>
            <person name="Sireger I.Z."/>
            <person name="Indrioko S."/>
            <person name="Kosugi Y."/>
            <person name="Izuno A."/>
            <person name="Isagi Y."/>
            <person name="Lee S.L."/>
            <person name="Shimizu K.K."/>
        </authorList>
    </citation>
    <scope>NUCLEOTIDE SEQUENCE [LARGE SCALE GENOMIC DNA]</scope>
    <source>
        <strain evidence="3">214</strain>
    </source>
</reference>
<evidence type="ECO:0000256" key="1">
    <source>
        <dbReference type="SAM" id="MobiDB-lite"/>
    </source>
</evidence>
<dbReference type="PANTHER" id="PTHR35708:SF8">
    <property type="entry name" value="TRANSMEMBRANE PROTEIN"/>
    <property type="match status" value="1"/>
</dbReference>
<keyword evidence="4" id="KW-1185">Reference proteome</keyword>
<dbReference type="AlphaFoldDB" id="A0AAV5K0J8"/>
<proteinExistence type="predicted"/>
<keyword evidence="2" id="KW-0472">Membrane</keyword>
<feature type="transmembrane region" description="Helical" evidence="2">
    <location>
        <begin position="12"/>
        <end position="30"/>
    </location>
</feature>
<dbReference type="Proteomes" id="UP001054252">
    <property type="component" value="Unassembled WGS sequence"/>
</dbReference>
<sequence>MASPSFFGNNPYPWIVVLTPVIMFSAFLMLSSSFSFLLTSIALVLSILLFIFSRRKPCFEEKPVKEKEVSLSQRENLAPKEETETERSEVTTIQAKDFEREAEHQSHDSLVSSPDVLSEIECLDQLSTTEDSEMDWPFRDKADRSPDYSDDGSISDEDSLIEISLPSGHYVNHGKEIQQQPNKLSMQPKFPEYRTLPESIFQQRSLMQLLSELNNEVNEEDNLIEIDISMGSIKCSRFEIEA</sequence>
<dbReference type="PANTHER" id="PTHR35708">
    <property type="entry name" value="GB|AAD25831.1"/>
    <property type="match status" value="1"/>
</dbReference>
<gene>
    <name evidence="3" type="ORF">SLEP1_g28688</name>
</gene>